<reference evidence="3 4" key="1">
    <citation type="submission" date="2014-04" db="EMBL/GenBank/DDBJ databases">
        <authorList>
            <consortium name="DOE Joint Genome Institute"/>
            <person name="Kuo A."/>
            <person name="Tarkka M."/>
            <person name="Buscot F."/>
            <person name="Kohler A."/>
            <person name="Nagy L.G."/>
            <person name="Floudas D."/>
            <person name="Copeland A."/>
            <person name="Barry K.W."/>
            <person name="Cichocki N."/>
            <person name="Veneault-Fourrey C."/>
            <person name="LaButti K."/>
            <person name="Lindquist E.A."/>
            <person name="Lipzen A."/>
            <person name="Lundell T."/>
            <person name="Morin E."/>
            <person name="Murat C."/>
            <person name="Sun H."/>
            <person name="Tunlid A."/>
            <person name="Henrissat B."/>
            <person name="Grigoriev I.V."/>
            <person name="Hibbett D.S."/>
            <person name="Martin F."/>
            <person name="Nordberg H.P."/>
            <person name="Cantor M.N."/>
            <person name="Hua S.X."/>
        </authorList>
    </citation>
    <scope>NUCLEOTIDE SEQUENCE [LARGE SCALE GENOMIC DNA]</scope>
    <source>
        <strain evidence="3 4">F 1598</strain>
    </source>
</reference>
<evidence type="ECO:0000313" key="3">
    <source>
        <dbReference type="EMBL" id="KIM91751.1"/>
    </source>
</evidence>
<feature type="transmembrane region" description="Helical" evidence="1">
    <location>
        <begin position="528"/>
        <end position="546"/>
    </location>
</feature>
<dbReference type="InParanoid" id="A0A0C3GML0"/>
<reference evidence="4" key="2">
    <citation type="submission" date="2015-01" db="EMBL/GenBank/DDBJ databases">
        <title>Evolutionary Origins and Diversification of the Mycorrhizal Mutualists.</title>
        <authorList>
            <consortium name="DOE Joint Genome Institute"/>
            <consortium name="Mycorrhizal Genomics Consortium"/>
            <person name="Kohler A."/>
            <person name="Kuo A."/>
            <person name="Nagy L.G."/>
            <person name="Floudas D."/>
            <person name="Copeland A."/>
            <person name="Barry K.W."/>
            <person name="Cichocki N."/>
            <person name="Veneault-Fourrey C."/>
            <person name="LaButti K."/>
            <person name="Lindquist E.A."/>
            <person name="Lipzen A."/>
            <person name="Lundell T."/>
            <person name="Morin E."/>
            <person name="Murat C."/>
            <person name="Riley R."/>
            <person name="Ohm R."/>
            <person name="Sun H."/>
            <person name="Tunlid A."/>
            <person name="Henrissat B."/>
            <person name="Grigoriev I.V."/>
            <person name="Hibbett D.S."/>
            <person name="Martin F."/>
        </authorList>
    </citation>
    <scope>NUCLEOTIDE SEQUENCE [LARGE SCALE GENOMIC DNA]</scope>
    <source>
        <strain evidence="4">F 1598</strain>
    </source>
</reference>
<dbReference type="STRING" id="765440.A0A0C3GML0"/>
<sequence>MLIVPKLLLYASFALATQLPELIAIAQVQAELTNLKSNRWGVGRKVSSRQSTCSEEPAFQLTPTNWGSANTDAKLQSWWTSTASNATGSKPTQLAAEFGPHLNDFQCGIGLLSTCTAQSCGEFTDDPSDIWAYFVINSIVNLNSFYNELFTGVTNGQLDYVGLTGILAQDFFPWKNPSYPPASVMIWIVACITSVVSFGSLEGVETGIAAGALANFVSAAGNQIVQSLSPNLTPTEGVAQLGAFATQTGETTRQSLEQWVNATFSGQQDVLGHSLKDYIAGGSFVQLSPPSNHDIEEFYKQQMLARTVNLAWKTSHAKVFIMFANTTDPNDNHGPNETKYYSAKDGGVYYLYSYRDTKNFGGYLVAPPNIDKFNNSTYNLNITDAVVSSSRAWQYASNNYTDQDAQNRIIASVASNGTLTPFQDGSAWEGVWTIPVCNVGNNIDWITEFGDKKQGYGRLPCCCGPNCTDTAEFARASGWNGSDTLLLGCRRQLADSGISFASIDYGYSGSGSFEYHWAKWNAGQRTGVTIGLIFCGLAPFVLLYYWC</sequence>
<dbReference type="Proteomes" id="UP000054166">
    <property type="component" value="Unassembled WGS sequence"/>
</dbReference>
<dbReference type="HOGENOM" id="CLU_526785_0_0_1"/>
<feature type="chain" id="PRO_5002164634" evidence="2">
    <location>
        <begin position="17"/>
        <end position="547"/>
    </location>
</feature>
<evidence type="ECO:0000256" key="2">
    <source>
        <dbReference type="SAM" id="SignalP"/>
    </source>
</evidence>
<keyword evidence="1" id="KW-1133">Transmembrane helix</keyword>
<keyword evidence="1" id="KW-0812">Transmembrane</keyword>
<proteinExistence type="predicted"/>
<feature type="signal peptide" evidence="2">
    <location>
        <begin position="1"/>
        <end position="16"/>
    </location>
</feature>
<accession>A0A0C3GML0</accession>
<gene>
    <name evidence="3" type="ORF">PILCRDRAFT_811032</name>
</gene>
<keyword evidence="4" id="KW-1185">Reference proteome</keyword>
<keyword evidence="1" id="KW-0472">Membrane</keyword>
<protein>
    <submittedName>
        <fullName evidence="3">Uncharacterized protein</fullName>
    </submittedName>
</protein>
<dbReference type="AlphaFoldDB" id="A0A0C3GML0"/>
<evidence type="ECO:0000256" key="1">
    <source>
        <dbReference type="SAM" id="Phobius"/>
    </source>
</evidence>
<evidence type="ECO:0000313" key="4">
    <source>
        <dbReference type="Proteomes" id="UP000054166"/>
    </source>
</evidence>
<keyword evidence="2" id="KW-0732">Signal</keyword>
<dbReference type="EMBL" id="KN832971">
    <property type="protein sequence ID" value="KIM91751.1"/>
    <property type="molecule type" value="Genomic_DNA"/>
</dbReference>
<name>A0A0C3GML0_PILCF</name>
<dbReference type="OrthoDB" id="5383967at2759"/>
<feature type="non-terminal residue" evidence="3">
    <location>
        <position position="547"/>
    </location>
</feature>
<organism evidence="3 4">
    <name type="scientific">Piloderma croceum (strain F 1598)</name>
    <dbReference type="NCBI Taxonomy" id="765440"/>
    <lineage>
        <taxon>Eukaryota</taxon>
        <taxon>Fungi</taxon>
        <taxon>Dikarya</taxon>
        <taxon>Basidiomycota</taxon>
        <taxon>Agaricomycotina</taxon>
        <taxon>Agaricomycetes</taxon>
        <taxon>Agaricomycetidae</taxon>
        <taxon>Atheliales</taxon>
        <taxon>Atheliaceae</taxon>
        <taxon>Piloderma</taxon>
    </lineage>
</organism>